<feature type="transmembrane region" description="Helical" evidence="7">
    <location>
        <begin position="494"/>
        <end position="515"/>
    </location>
</feature>
<feature type="transmembrane region" description="Helical" evidence="7">
    <location>
        <begin position="319"/>
        <end position="340"/>
    </location>
</feature>
<dbReference type="PANTHER" id="PTHR23504:SF8">
    <property type="entry name" value="TRANSPORTER, PUTATIVE (AFU_ORTHOLOGUE AFUA_1G03730)-RELATED"/>
    <property type="match status" value="1"/>
</dbReference>
<feature type="region of interest" description="Disordered" evidence="6">
    <location>
        <begin position="262"/>
        <end position="303"/>
    </location>
</feature>
<reference evidence="9 10" key="1">
    <citation type="submission" date="2023-08" db="EMBL/GenBank/DDBJ databases">
        <authorList>
            <person name="Palmer J.M."/>
        </authorList>
    </citation>
    <scope>NUCLEOTIDE SEQUENCE [LARGE SCALE GENOMIC DNA]</scope>
    <source>
        <strain evidence="9 10">TWF481</strain>
    </source>
</reference>
<feature type="transmembrane region" description="Helical" evidence="7">
    <location>
        <begin position="399"/>
        <end position="418"/>
    </location>
</feature>
<dbReference type="EMBL" id="JAVHJL010000010">
    <property type="protein sequence ID" value="KAK6496861.1"/>
    <property type="molecule type" value="Genomic_DNA"/>
</dbReference>
<dbReference type="InterPro" id="IPR011701">
    <property type="entry name" value="MFS"/>
</dbReference>
<dbReference type="InterPro" id="IPR036259">
    <property type="entry name" value="MFS_trans_sf"/>
</dbReference>
<feature type="transmembrane region" description="Helical" evidence="7">
    <location>
        <begin position="29"/>
        <end position="52"/>
    </location>
</feature>
<evidence type="ECO:0000313" key="9">
    <source>
        <dbReference type="EMBL" id="KAK6496861.1"/>
    </source>
</evidence>
<feature type="domain" description="Major facilitator superfamily (MFS) profile" evidence="8">
    <location>
        <begin position="28"/>
        <end position="520"/>
    </location>
</feature>
<feature type="compositionally biased region" description="Low complexity" evidence="6">
    <location>
        <begin position="279"/>
        <end position="293"/>
    </location>
</feature>
<evidence type="ECO:0000256" key="6">
    <source>
        <dbReference type="SAM" id="MobiDB-lite"/>
    </source>
</evidence>
<evidence type="ECO:0000256" key="5">
    <source>
        <dbReference type="ARBA" id="ARBA00023136"/>
    </source>
</evidence>
<feature type="transmembrane region" description="Helical" evidence="7">
    <location>
        <begin position="465"/>
        <end position="488"/>
    </location>
</feature>
<dbReference type="GO" id="GO:0022857">
    <property type="term" value="F:transmembrane transporter activity"/>
    <property type="evidence" value="ECO:0007669"/>
    <property type="project" value="InterPro"/>
</dbReference>
<proteinExistence type="predicted"/>
<evidence type="ECO:0000256" key="1">
    <source>
        <dbReference type="ARBA" id="ARBA00004141"/>
    </source>
</evidence>
<keyword evidence="10" id="KW-1185">Reference proteome</keyword>
<feature type="transmembrane region" description="Helical" evidence="7">
    <location>
        <begin position="430"/>
        <end position="453"/>
    </location>
</feature>
<accession>A0AAV9VUG9</accession>
<dbReference type="CDD" id="cd17330">
    <property type="entry name" value="MFS_SLC46_TetA_like"/>
    <property type="match status" value="1"/>
</dbReference>
<protein>
    <recommendedName>
        <fullName evidence="8">Major facilitator superfamily (MFS) profile domain-containing protein</fullName>
    </recommendedName>
</protein>
<feature type="transmembrane region" description="Helical" evidence="7">
    <location>
        <begin position="199"/>
        <end position="222"/>
    </location>
</feature>
<evidence type="ECO:0000256" key="4">
    <source>
        <dbReference type="ARBA" id="ARBA00022989"/>
    </source>
</evidence>
<keyword evidence="2" id="KW-0813">Transport</keyword>
<dbReference type="InterPro" id="IPR020846">
    <property type="entry name" value="MFS_dom"/>
</dbReference>
<sequence>MPKMQPDESTPLIVREDERPKPKLPKKQLAILVICRLSEPICLTSILSYLPQMIRSFGVEETDVGFWVGITASSFSVAQCMTGVAWGRLSDRVGRKPAILCGILGMLSSVLVFGFSNSIAMAMISRSCIGFLNGNVGILRTVVAELVPERELQPQAFSLLPLTWSIGSIAGPIIGGFLSEPAKNYPAIFPPGGFFDRHPFALPNMFTAAILFMALVFGTLFLEETLVGHRHRYDPGREVGKKIEEFLSSILVRFTSAGQVSKHSPVHVPTDEETAPLASHSNNYSSPTKSSSPESHHTHHPHAPLPWSQVLTRQSIYNILVYFLIAIHVVSYDSILPVFFSTQPTTAKDPIRLPFHIPGGFGLTTAQIGLIYSVNAIVTMLLQFLLYPPIARHYGSVKLLAVSAAVYPFIYFVTPYTLPITSKTWLYASWSIIILLKSITGVFAFTSSTILITNTASSIRVLGTLNGFATSTAAMGRAAGPSLFGWLFSVGQKGVWTTIPWIGLAIVAATMWIWIPKLVEGGGVGGESSSDSSDSDDEEEGGEEVVPEVIDGERIRCIEFAEPERGDDERIRDELEDECKKFKGRRRRLSMGSVGEQ</sequence>
<dbReference type="Proteomes" id="UP001370758">
    <property type="component" value="Unassembled WGS sequence"/>
</dbReference>
<comment type="subcellular location">
    <subcellularLocation>
        <location evidence="1">Membrane</location>
        <topology evidence="1">Multi-pass membrane protein</topology>
    </subcellularLocation>
</comment>
<feature type="region of interest" description="Disordered" evidence="6">
    <location>
        <begin position="1"/>
        <end position="20"/>
    </location>
</feature>
<organism evidence="9 10">
    <name type="scientific">Arthrobotrys musiformis</name>
    <dbReference type="NCBI Taxonomy" id="47236"/>
    <lineage>
        <taxon>Eukaryota</taxon>
        <taxon>Fungi</taxon>
        <taxon>Dikarya</taxon>
        <taxon>Ascomycota</taxon>
        <taxon>Pezizomycotina</taxon>
        <taxon>Orbiliomycetes</taxon>
        <taxon>Orbiliales</taxon>
        <taxon>Orbiliaceae</taxon>
        <taxon>Arthrobotrys</taxon>
    </lineage>
</organism>
<feature type="region of interest" description="Disordered" evidence="6">
    <location>
        <begin position="524"/>
        <end position="549"/>
    </location>
</feature>
<keyword evidence="5 7" id="KW-0472">Membrane</keyword>
<gene>
    <name evidence="9" type="ORF">TWF481_001845</name>
</gene>
<dbReference type="Pfam" id="PF07690">
    <property type="entry name" value="MFS_1"/>
    <property type="match status" value="1"/>
</dbReference>
<evidence type="ECO:0000256" key="3">
    <source>
        <dbReference type="ARBA" id="ARBA00022692"/>
    </source>
</evidence>
<keyword evidence="4 7" id="KW-1133">Transmembrane helix</keyword>
<evidence type="ECO:0000256" key="2">
    <source>
        <dbReference type="ARBA" id="ARBA00022448"/>
    </source>
</evidence>
<comment type="caution">
    <text evidence="9">The sequence shown here is derived from an EMBL/GenBank/DDBJ whole genome shotgun (WGS) entry which is preliminary data.</text>
</comment>
<name>A0AAV9VUG9_9PEZI</name>
<feature type="transmembrane region" description="Helical" evidence="7">
    <location>
        <begin position="98"/>
        <end position="123"/>
    </location>
</feature>
<dbReference type="PANTHER" id="PTHR23504">
    <property type="entry name" value="MAJOR FACILITATOR SUPERFAMILY DOMAIN-CONTAINING PROTEIN 10"/>
    <property type="match status" value="1"/>
</dbReference>
<keyword evidence="3 7" id="KW-0812">Transmembrane</keyword>
<dbReference type="Gene3D" id="1.20.1250.20">
    <property type="entry name" value="MFS general substrate transporter like domains"/>
    <property type="match status" value="1"/>
</dbReference>
<feature type="transmembrane region" description="Helical" evidence="7">
    <location>
        <begin position="64"/>
        <end position="86"/>
    </location>
</feature>
<evidence type="ECO:0000259" key="8">
    <source>
        <dbReference type="PROSITE" id="PS50850"/>
    </source>
</evidence>
<dbReference type="GO" id="GO:0016020">
    <property type="term" value="C:membrane"/>
    <property type="evidence" value="ECO:0007669"/>
    <property type="project" value="UniProtKB-SubCell"/>
</dbReference>
<feature type="compositionally biased region" description="Acidic residues" evidence="6">
    <location>
        <begin position="533"/>
        <end position="546"/>
    </location>
</feature>
<evidence type="ECO:0000313" key="10">
    <source>
        <dbReference type="Proteomes" id="UP001370758"/>
    </source>
</evidence>
<dbReference type="SUPFAM" id="SSF103473">
    <property type="entry name" value="MFS general substrate transporter"/>
    <property type="match status" value="1"/>
</dbReference>
<feature type="transmembrane region" description="Helical" evidence="7">
    <location>
        <begin position="360"/>
        <end position="387"/>
    </location>
</feature>
<dbReference type="PROSITE" id="PS50850">
    <property type="entry name" value="MFS"/>
    <property type="match status" value="1"/>
</dbReference>
<dbReference type="AlphaFoldDB" id="A0AAV9VUG9"/>
<evidence type="ECO:0000256" key="7">
    <source>
        <dbReference type="SAM" id="Phobius"/>
    </source>
</evidence>